<proteinExistence type="predicted"/>
<dbReference type="InterPro" id="IPR009579">
    <property type="entry name" value="DUF1192"/>
</dbReference>
<dbReference type="OrthoDB" id="9948273at2"/>
<evidence type="ECO:0000313" key="1">
    <source>
        <dbReference type="EMBL" id="RVT97493.1"/>
    </source>
</evidence>
<comment type="caution">
    <text evidence="1">The sequence shown here is derived from an EMBL/GenBank/DDBJ whole genome shotgun (WGS) entry which is preliminary data.</text>
</comment>
<reference evidence="1 2" key="1">
    <citation type="submission" date="2019-01" db="EMBL/GenBank/DDBJ databases">
        <authorList>
            <person name="Chen W.-M."/>
        </authorList>
    </citation>
    <scope>NUCLEOTIDE SEQUENCE [LARGE SCALE GENOMIC DNA]</scope>
    <source>
        <strain evidence="1 2">CCP-6</strain>
    </source>
</reference>
<gene>
    <name evidence="1" type="ORF">EOD42_06615</name>
</gene>
<name>A0A437MIR3_9PROT</name>
<evidence type="ECO:0000313" key="2">
    <source>
        <dbReference type="Proteomes" id="UP000282957"/>
    </source>
</evidence>
<accession>A0A437MIR3</accession>
<keyword evidence="2" id="KW-1185">Reference proteome</keyword>
<sequence>MQETGMMEEEAPRKTDAALAPKNYDGWSVGDFEAHLRALKAEIARAEAAMAGRKSSMAAADALFRKP</sequence>
<dbReference type="AlphaFoldDB" id="A0A437MIR3"/>
<protein>
    <submittedName>
        <fullName evidence="1">DUF1192 domain-containing protein</fullName>
    </submittedName>
</protein>
<dbReference type="EMBL" id="SACL01000002">
    <property type="protein sequence ID" value="RVT97493.1"/>
    <property type="molecule type" value="Genomic_DNA"/>
</dbReference>
<dbReference type="Proteomes" id="UP000282957">
    <property type="component" value="Unassembled WGS sequence"/>
</dbReference>
<organism evidence="1 2">
    <name type="scientific">Rhodovarius crocodyli</name>
    <dbReference type="NCBI Taxonomy" id="1979269"/>
    <lineage>
        <taxon>Bacteria</taxon>
        <taxon>Pseudomonadati</taxon>
        <taxon>Pseudomonadota</taxon>
        <taxon>Alphaproteobacteria</taxon>
        <taxon>Acetobacterales</taxon>
        <taxon>Roseomonadaceae</taxon>
        <taxon>Rhodovarius</taxon>
    </lineage>
</organism>
<dbReference type="Pfam" id="PF06698">
    <property type="entry name" value="DUF1192"/>
    <property type="match status" value="1"/>
</dbReference>